<protein>
    <submittedName>
        <fullName evidence="2">Uncharacterized protein</fullName>
    </submittedName>
</protein>
<dbReference type="HOGENOM" id="CLU_051764_2_0_1"/>
<sequence>MAKSSHSSESLEDIIREENIVDYNSDTVVEEGETPEPATSASCKPSRIAQNPFPERSTAQALAALRASTTLDEPIIANELDEQQQRYIEENKRAGCLSQTLAIAEAHSNYRFKPLSVDELLQKFARQPLTTWPTRREDTTFDDIAERYALRTIYLTPETTTIFDFQIKLAEQARGASVPT</sequence>
<organism evidence="2 3">
    <name type="scientific">Hyaloperonospora arabidopsidis (strain Emoy2)</name>
    <name type="common">Downy mildew agent</name>
    <name type="synonym">Peronospora arabidopsidis</name>
    <dbReference type="NCBI Taxonomy" id="559515"/>
    <lineage>
        <taxon>Eukaryota</taxon>
        <taxon>Sar</taxon>
        <taxon>Stramenopiles</taxon>
        <taxon>Oomycota</taxon>
        <taxon>Peronosporomycetes</taxon>
        <taxon>Peronosporales</taxon>
        <taxon>Peronosporaceae</taxon>
        <taxon>Hyaloperonospora</taxon>
    </lineage>
</organism>
<feature type="region of interest" description="Disordered" evidence="1">
    <location>
        <begin position="22"/>
        <end position="53"/>
    </location>
</feature>
<evidence type="ECO:0000313" key="3">
    <source>
        <dbReference type="Proteomes" id="UP000011713"/>
    </source>
</evidence>
<proteinExistence type="predicted"/>
<dbReference type="VEuPathDB" id="FungiDB:HpaG813821"/>
<dbReference type="EMBL" id="JH598191">
    <property type="status" value="NOT_ANNOTATED_CDS"/>
    <property type="molecule type" value="Genomic_DNA"/>
</dbReference>
<accession>M4C403</accession>
<dbReference type="InParanoid" id="M4C403"/>
<dbReference type="EnsemblProtists" id="HpaT813821">
    <property type="protein sequence ID" value="HpaP813821"/>
    <property type="gene ID" value="HpaG813821"/>
</dbReference>
<reference evidence="3" key="1">
    <citation type="journal article" date="2010" name="Science">
        <title>Signatures of adaptation to obligate biotrophy in the Hyaloperonospora arabidopsidis genome.</title>
        <authorList>
            <person name="Baxter L."/>
            <person name="Tripathy S."/>
            <person name="Ishaque N."/>
            <person name="Boot N."/>
            <person name="Cabral A."/>
            <person name="Kemen E."/>
            <person name="Thines M."/>
            <person name="Ah-Fong A."/>
            <person name="Anderson R."/>
            <person name="Badejoko W."/>
            <person name="Bittner-Eddy P."/>
            <person name="Boore J.L."/>
            <person name="Chibucos M.C."/>
            <person name="Coates M."/>
            <person name="Dehal P."/>
            <person name="Delehaunty K."/>
            <person name="Dong S."/>
            <person name="Downton P."/>
            <person name="Dumas B."/>
            <person name="Fabro G."/>
            <person name="Fronick C."/>
            <person name="Fuerstenberg S.I."/>
            <person name="Fulton L."/>
            <person name="Gaulin E."/>
            <person name="Govers F."/>
            <person name="Hughes L."/>
            <person name="Humphray S."/>
            <person name="Jiang R.H."/>
            <person name="Judelson H."/>
            <person name="Kamoun S."/>
            <person name="Kyung K."/>
            <person name="Meijer H."/>
            <person name="Minx P."/>
            <person name="Morris P."/>
            <person name="Nelson J."/>
            <person name="Phuntumart V."/>
            <person name="Qutob D."/>
            <person name="Rehmany A."/>
            <person name="Rougon-Cardoso A."/>
            <person name="Ryden P."/>
            <person name="Torto-Alalibo T."/>
            <person name="Studholme D."/>
            <person name="Wang Y."/>
            <person name="Win J."/>
            <person name="Wood J."/>
            <person name="Clifton S.W."/>
            <person name="Rogers J."/>
            <person name="Van den Ackerveken G."/>
            <person name="Jones J.D."/>
            <person name="McDowell J.M."/>
            <person name="Beynon J."/>
            <person name="Tyler B.M."/>
        </authorList>
    </citation>
    <scope>NUCLEOTIDE SEQUENCE [LARGE SCALE GENOMIC DNA]</scope>
    <source>
        <strain evidence="3">Emoy2</strain>
    </source>
</reference>
<reference evidence="2" key="2">
    <citation type="submission" date="2015-06" db="UniProtKB">
        <authorList>
            <consortium name="EnsemblProtists"/>
        </authorList>
    </citation>
    <scope>IDENTIFICATION</scope>
    <source>
        <strain evidence="2">Emoy2</strain>
    </source>
</reference>
<name>M4C403_HYAAE</name>
<keyword evidence="3" id="KW-1185">Reference proteome</keyword>
<evidence type="ECO:0000313" key="2">
    <source>
        <dbReference type="EnsemblProtists" id="HpaP813821"/>
    </source>
</evidence>
<dbReference type="Proteomes" id="UP000011713">
    <property type="component" value="Unassembled WGS sequence"/>
</dbReference>
<dbReference type="AlphaFoldDB" id="M4C403"/>
<evidence type="ECO:0000256" key="1">
    <source>
        <dbReference type="SAM" id="MobiDB-lite"/>
    </source>
</evidence>